<accession>A0ABW3K4Y5</accession>
<proteinExistence type="predicted"/>
<sequence>MSESKINIWTVLGKITAVLSVIWVSTQLYNNYVKKEYVVTAIGNHSPFYLPGDLDVVIKNSLESVALRKYLDIGSEKLDRKISNKIQSKIKKMQTDIFSSEEQNFEFEISRISETVGETKTKYGMYWWFTVTNTGQKELEELVLELPFEGYFVASGTNFNKTGNFKNRIEIGDFAVKQQILVQVWQLNDYSINFAVDQNIEQSRLTHKSGWQKIDYPVQMTGIVAWNENNDNFPLYLTVLIMMISYVFVFSLGEKYGPQIKQWDRKMKLEELKKLKELEQEEIELQKADSNTEKK</sequence>
<evidence type="ECO:0000313" key="3">
    <source>
        <dbReference type="EMBL" id="MFD1000288.1"/>
    </source>
</evidence>
<protein>
    <recommendedName>
        <fullName evidence="5">DUF916 domain-containing protein</fullName>
    </recommendedName>
</protein>
<reference evidence="4" key="1">
    <citation type="journal article" date="2019" name="Int. J. Syst. Evol. Microbiol.">
        <title>The Global Catalogue of Microorganisms (GCM) 10K type strain sequencing project: providing services to taxonomists for standard genome sequencing and annotation.</title>
        <authorList>
            <consortium name="The Broad Institute Genomics Platform"/>
            <consortium name="The Broad Institute Genome Sequencing Center for Infectious Disease"/>
            <person name="Wu L."/>
            <person name="Ma J."/>
        </authorList>
    </citation>
    <scope>NUCLEOTIDE SEQUENCE [LARGE SCALE GENOMIC DNA]</scope>
    <source>
        <strain evidence="4">CCUG 58938</strain>
    </source>
</reference>
<gene>
    <name evidence="3" type="ORF">ACFQ21_13275</name>
</gene>
<keyword evidence="2" id="KW-0812">Transmembrane</keyword>
<name>A0ABW3K4Y5_9BACT</name>
<dbReference type="Proteomes" id="UP001597112">
    <property type="component" value="Unassembled WGS sequence"/>
</dbReference>
<organism evidence="3 4">
    <name type="scientific">Ohtaekwangia kribbensis</name>
    <dbReference type="NCBI Taxonomy" id="688913"/>
    <lineage>
        <taxon>Bacteria</taxon>
        <taxon>Pseudomonadati</taxon>
        <taxon>Bacteroidota</taxon>
        <taxon>Cytophagia</taxon>
        <taxon>Cytophagales</taxon>
        <taxon>Fulvivirgaceae</taxon>
        <taxon>Ohtaekwangia</taxon>
    </lineage>
</organism>
<comment type="caution">
    <text evidence="3">The sequence shown here is derived from an EMBL/GenBank/DDBJ whole genome shotgun (WGS) entry which is preliminary data.</text>
</comment>
<keyword evidence="2" id="KW-1133">Transmembrane helix</keyword>
<dbReference type="EMBL" id="JBHTKA010000004">
    <property type="protein sequence ID" value="MFD1000288.1"/>
    <property type="molecule type" value="Genomic_DNA"/>
</dbReference>
<feature type="coiled-coil region" evidence="1">
    <location>
        <begin position="266"/>
        <end position="295"/>
    </location>
</feature>
<dbReference type="RefSeq" id="WP_377579692.1">
    <property type="nucleotide sequence ID" value="NZ_JBHTKA010000004.1"/>
</dbReference>
<feature type="transmembrane region" description="Helical" evidence="2">
    <location>
        <begin position="233"/>
        <end position="253"/>
    </location>
</feature>
<evidence type="ECO:0000256" key="1">
    <source>
        <dbReference type="SAM" id="Coils"/>
    </source>
</evidence>
<evidence type="ECO:0008006" key="5">
    <source>
        <dbReference type="Google" id="ProtNLM"/>
    </source>
</evidence>
<evidence type="ECO:0000313" key="4">
    <source>
        <dbReference type="Proteomes" id="UP001597112"/>
    </source>
</evidence>
<keyword evidence="2" id="KW-0472">Membrane</keyword>
<evidence type="ECO:0000256" key="2">
    <source>
        <dbReference type="SAM" id="Phobius"/>
    </source>
</evidence>
<keyword evidence="4" id="KW-1185">Reference proteome</keyword>
<keyword evidence="1" id="KW-0175">Coiled coil</keyword>